<accession>A0A3M7QFL2</accession>
<proteinExistence type="predicted"/>
<protein>
    <submittedName>
        <fullName evidence="1">Uncharacterized protein</fullName>
    </submittedName>
</protein>
<keyword evidence="2" id="KW-1185">Reference proteome</keyword>
<dbReference type="EMBL" id="REGN01006256">
    <property type="protein sequence ID" value="RNA10227.1"/>
    <property type="molecule type" value="Genomic_DNA"/>
</dbReference>
<evidence type="ECO:0000313" key="2">
    <source>
        <dbReference type="Proteomes" id="UP000276133"/>
    </source>
</evidence>
<name>A0A3M7QFL2_BRAPC</name>
<evidence type="ECO:0000313" key="1">
    <source>
        <dbReference type="EMBL" id="RNA10227.1"/>
    </source>
</evidence>
<reference evidence="1 2" key="1">
    <citation type="journal article" date="2018" name="Sci. Rep.">
        <title>Genomic signatures of local adaptation to the degree of environmental predictability in rotifers.</title>
        <authorList>
            <person name="Franch-Gras L."/>
            <person name="Hahn C."/>
            <person name="Garcia-Roger E.M."/>
            <person name="Carmona M.J."/>
            <person name="Serra M."/>
            <person name="Gomez A."/>
        </authorList>
    </citation>
    <scope>NUCLEOTIDE SEQUENCE [LARGE SCALE GENOMIC DNA]</scope>
    <source>
        <strain evidence="1">HYR1</strain>
    </source>
</reference>
<sequence>MGISGNGKIKKYQESKSRKEYNIFFQCLSYHMISYDPNQLKNKTSRLVCHFQNIRIIIFNTVKECQCTQLGYNTSGFSNQLIVNI</sequence>
<comment type="caution">
    <text evidence="1">The sequence shown here is derived from an EMBL/GenBank/DDBJ whole genome shotgun (WGS) entry which is preliminary data.</text>
</comment>
<gene>
    <name evidence="1" type="ORF">BpHYR1_013003</name>
</gene>
<dbReference type="AlphaFoldDB" id="A0A3M7QFL2"/>
<organism evidence="1 2">
    <name type="scientific">Brachionus plicatilis</name>
    <name type="common">Marine rotifer</name>
    <name type="synonym">Brachionus muelleri</name>
    <dbReference type="NCBI Taxonomy" id="10195"/>
    <lineage>
        <taxon>Eukaryota</taxon>
        <taxon>Metazoa</taxon>
        <taxon>Spiralia</taxon>
        <taxon>Gnathifera</taxon>
        <taxon>Rotifera</taxon>
        <taxon>Eurotatoria</taxon>
        <taxon>Monogononta</taxon>
        <taxon>Pseudotrocha</taxon>
        <taxon>Ploima</taxon>
        <taxon>Brachionidae</taxon>
        <taxon>Brachionus</taxon>
    </lineage>
</organism>
<dbReference type="Proteomes" id="UP000276133">
    <property type="component" value="Unassembled WGS sequence"/>
</dbReference>